<name>A0A3P6G1E7_BRAOL</name>
<sequence>MFPEELIAYNRSHHQEAMTSRLRKEKRLDREERETSINETGRTPE</sequence>
<protein>
    <submittedName>
        <fullName evidence="2">Uncharacterized protein</fullName>
    </submittedName>
</protein>
<gene>
    <name evidence="2" type="ORF">BOLC8T51989H</name>
</gene>
<organism evidence="2">
    <name type="scientific">Brassica oleracea</name>
    <name type="common">Wild cabbage</name>
    <dbReference type="NCBI Taxonomy" id="3712"/>
    <lineage>
        <taxon>Eukaryota</taxon>
        <taxon>Viridiplantae</taxon>
        <taxon>Streptophyta</taxon>
        <taxon>Embryophyta</taxon>
        <taxon>Tracheophyta</taxon>
        <taxon>Spermatophyta</taxon>
        <taxon>Magnoliopsida</taxon>
        <taxon>eudicotyledons</taxon>
        <taxon>Gunneridae</taxon>
        <taxon>Pentapetalae</taxon>
        <taxon>rosids</taxon>
        <taxon>malvids</taxon>
        <taxon>Brassicales</taxon>
        <taxon>Brassicaceae</taxon>
        <taxon>Brassiceae</taxon>
        <taxon>Brassica</taxon>
    </lineage>
</organism>
<reference evidence="2" key="1">
    <citation type="submission" date="2018-11" db="EMBL/GenBank/DDBJ databases">
        <authorList>
            <consortium name="Genoscope - CEA"/>
            <person name="William W."/>
        </authorList>
    </citation>
    <scope>NUCLEOTIDE SEQUENCE</scope>
</reference>
<dbReference type="EMBL" id="LR031879">
    <property type="protein sequence ID" value="VDD58760.1"/>
    <property type="molecule type" value="Genomic_DNA"/>
</dbReference>
<evidence type="ECO:0000256" key="1">
    <source>
        <dbReference type="SAM" id="MobiDB-lite"/>
    </source>
</evidence>
<proteinExistence type="predicted"/>
<feature type="region of interest" description="Disordered" evidence="1">
    <location>
        <begin position="1"/>
        <end position="45"/>
    </location>
</feature>
<dbReference type="AlphaFoldDB" id="A0A3P6G1E7"/>
<feature type="compositionally biased region" description="Basic and acidic residues" evidence="1">
    <location>
        <begin position="26"/>
        <end position="45"/>
    </location>
</feature>
<accession>A0A3P6G1E7</accession>
<evidence type="ECO:0000313" key="2">
    <source>
        <dbReference type="EMBL" id="VDD58760.1"/>
    </source>
</evidence>